<dbReference type="SUPFAM" id="SSF49464">
    <property type="entry name" value="Carboxypeptidase regulatory domain-like"/>
    <property type="match status" value="1"/>
</dbReference>
<feature type="chain" id="PRO_5015422030" description="TonB-dependent receptor-like beta-barrel domain-containing protein" evidence="1">
    <location>
        <begin position="33"/>
        <end position="832"/>
    </location>
</feature>
<dbReference type="Gene3D" id="2.60.40.1120">
    <property type="entry name" value="Carboxypeptidase-like, regulatory domain"/>
    <property type="match status" value="1"/>
</dbReference>
<feature type="signal peptide" evidence="1">
    <location>
        <begin position="1"/>
        <end position="32"/>
    </location>
</feature>
<name>A0A2U3KS21_9BACT</name>
<evidence type="ECO:0008006" key="4">
    <source>
        <dbReference type="Google" id="ProtNLM"/>
    </source>
</evidence>
<keyword evidence="1" id="KW-0732">Signal</keyword>
<reference evidence="3" key="1">
    <citation type="submission" date="2018-02" db="EMBL/GenBank/DDBJ databases">
        <authorList>
            <person name="Hausmann B."/>
        </authorList>
    </citation>
    <scope>NUCLEOTIDE SEQUENCE [LARGE SCALE GENOMIC DNA]</scope>
    <source>
        <strain evidence="3">Peat soil MAG SbA1</strain>
    </source>
</reference>
<dbReference type="SUPFAM" id="SSF56935">
    <property type="entry name" value="Porins"/>
    <property type="match status" value="1"/>
</dbReference>
<accession>A0A2U3KS21</accession>
<dbReference type="AlphaFoldDB" id="A0A2U3KS21"/>
<protein>
    <recommendedName>
        <fullName evidence="4">TonB-dependent receptor-like beta-barrel domain-containing protein</fullName>
    </recommendedName>
</protein>
<dbReference type="Pfam" id="PF13620">
    <property type="entry name" value="CarboxypepD_reg"/>
    <property type="match status" value="1"/>
</dbReference>
<evidence type="ECO:0000256" key="1">
    <source>
        <dbReference type="SAM" id="SignalP"/>
    </source>
</evidence>
<sequence>MNGRTPVFSGSSRHSGLAAVFALLVAVSHCTAETLTGTVVDPQQRRLAGAVISLHCGDQTEVHRTDSHGEFSFSRETFPGNCSIAVSSPGFATLERAVGRSLVLVLQLRLASVRQTVSVSGDAPPRPALTSVSLNATELRSIPGDARDWVNYAEQLAGAQPGSDRVYVDGLPTDTLPPASTIERIIVNADPFSAEYSDGSNTHIDIITRNAERKLDFQVGGLSFGPGTGSVLGPHLDSTADMGNAMLTSPVPYLPLAFTVNGDFDLENDQIPIQAVVPSVQGSQITPVDAAPATIFNRSATLSANYLGSDTLRVNTSWHIFRTSLSNMDVSGLTLPDAGMSKGLTAREFRATLTKLGSSYVYRGGVLGSWSDRILNANSSSLGVSVQGAFVAGGADIDQETGASTRWTFKNVLELNPGGHLLSIGVTATRAGEGQFIIPNPFGRIQFDDLEDYVASANTGAPTGTWFLTRGGGGPVHYVSYNAAPFVEGELVRSANFSLRAGLRADCQTGGGVLYSPRLSAATAVHSFVLRAGSGLFVQNWPPYVFVQQIANDGHHLEQLLATNVSLYEVESAALLPQSPIVSQTAADLAPAREWVSKASIERKFAHIRPGLEYTWTVGTHLLGSQRLTAPVGWTDLLASNRASRKDQVHVRVGYEIRGQSFTAHYEWIHARDNTDGPFSYPAQQNDLRDEWGPSSNVSPHNVTLIAHFKIKTTSLTLLQSMRSAVPLNITSGLDPAENGLYTDRGGRPRNSGTGPAFHSLALYGQHLFAIPKLSARSTRQLYLDTGLHVENLLNNRNYITLDGVAGSPLFGQPLSALPGRCLRVSLGIVPR</sequence>
<gene>
    <name evidence="2" type="ORF">SBA1_460038</name>
</gene>
<dbReference type="InterPro" id="IPR008969">
    <property type="entry name" value="CarboxyPept-like_regulatory"/>
</dbReference>
<dbReference type="Proteomes" id="UP000238701">
    <property type="component" value="Unassembled WGS sequence"/>
</dbReference>
<proteinExistence type="predicted"/>
<dbReference type="EMBL" id="OMOD01000140">
    <property type="protein sequence ID" value="SPF42441.1"/>
    <property type="molecule type" value="Genomic_DNA"/>
</dbReference>
<evidence type="ECO:0000313" key="3">
    <source>
        <dbReference type="Proteomes" id="UP000238701"/>
    </source>
</evidence>
<organism evidence="2 3">
    <name type="scientific">Candidatus Sulfotelmatobacter kueseliae</name>
    <dbReference type="NCBI Taxonomy" id="2042962"/>
    <lineage>
        <taxon>Bacteria</taxon>
        <taxon>Pseudomonadati</taxon>
        <taxon>Acidobacteriota</taxon>
        <taxon>Terriglobia</taxon>
        <taxon>Terriglobales</taxon>
        <taxon>Candidatus Korobacteraceae</taxon>
        <taxon>Candidatus Sulfotelmatobacter</taxon>
    </lineage>
</organism>
<evidence type="ECO:0000313" key="2">
    <source>
        <dbReference type="EMBL" id="SPF42441.1"/>
    </source>
</evidence>